<keyword evidence="1" id="KW-1133">Transmembrane helix</keyword>
<name>A0ABU7BY16_9TELE</name>
<dbReference type="EMBL" id="JAHUTI010070846">
    <property type="protein sequence ID" value="MED6255352.1"/>
    <property type="molecule type" value="Genomic_DNA"/>
</dbReference>
<proteinExistence type="predicted"/>
<feature type="transmembrane region" description="Helical" evidence="1">
    <location>
        <begin position="49"/>
        <end position="77"/>
    </location>
</feature>
<keyword evidence="1" id="KW-0472">Membrane</keyword>
<evidence type="ECO:0000313" key="2">
    <source>
        <dbReference type="EMBL" id="MED6255352.1"/>
    </source>
</evidence>
<comment type="caution">
    <text evidence="2">The sequence shown here is derived from an EMBL/GenBank/DDBJ whole genome shotgun (WGS) entry which is preliminary data.</text>
</comment>
<evidence type="ECO:0000313" key="3">
    <source>
        <dbReference type="Proteomes" id="UP001345963"/>
    </source>
</evidence>
<keyword evidence="1" id="KW-0812">Transmembrane</keyword>
<dbReference type="Proteomes" id="UP001345963">
    <property type="component" value="Unassembled WGS sequence"/>
</dbReference>
<accession>A0ABU7BY16</accession>
<reference evidence="2 3" key="1">
    <citation type="submission" date="2021-07" db="EMBL/GenBank/DDBJ databases">
        <authorList>
            <person name="Palmer J.M."/>
        </authorList>
    </citation>
    <scope>NUCLEOTIDE SEQUENCE [LARGE SCALE GENOMIC DNA]</scope>
    <source>
        <strain evidence="2 3">AT_MEX2019</strain>
        <tissue evidence="2">Muscle</tissue>
    </source>
</reference>
<protein>
    <submittedName>
        <fullName evidence="2">Uncharacterized protein</fullName>
    </submittedName>
</protein>
<evidence type="ECO:0000256" key="1">
    <source>
        <dbReference type="SAM" id="Phobius"/>
    </source>
</evidence>
<keyword evidence="3" id="KW-1185">Reference proteome</keyword>
<sequence>MIACSFSGLFFFYRRYTIFCFLPCFPSWIKPWSFCCLTHFVFHPTDFPAGSELVCLAVFLFLAKPLMELLLLLAVSLRCFLFLSQQMAAQKSGSAGGFFPC</sequence>
<gene>
    <name evidence="2" type="ORF">ATANTOWER_008437</name>
</gene>
<organism evidence="2 3">
    <name type="scientific">Ataeniobius toweri</name>
    <dbReference type="NCBI Taxonomy" id="208326"/>
    <lineage>
        <taxon>Eukaryota</taxon>
        <taxon>Metazoa</taxon>
        <taxon>Chordata</taxon>
        <taxon>Craniata</taxon>
        <taxon>Vertebrata</taxon>
        <taxon>Euteleostomi</taxon>
        <taxon>Actinopterygii</taxon>
        <taxon>Neopterygii</taxon>
        <taxon>Teleostei</taxon>
        <taxon>Neoteleostei</taxon>
        <taxon>Acanthomorphata</taxon>
        <taxon>Ovalentaria</taxon>
        <taxon>Atherinomorphae</taxon>
        <taxon>Cyprinodontiformes</taxon>
        <taxon>Goodeidae</taxon>
        <taxon>Ataeniobius</taxon>
    </lineage>
</organism>